<feature type="region of interest" description="Disordered" evidence="2">
    <location>
        <begin position="72"/>
        <end position="118"/>
    </location>
</feature>
<evidence type="ECO:0000313" key="5">
    <source>
        <dbReference type="Proteomes" id="UP000023152"/>
    </source>
</evidence>
<gene>
    <name evidence="4" type="ORF">RFI_16961</name>
</gene>
<evidence type="ECO:0000256" key="1">
    <source>
        <dbReference type="SAM" id="Coils"/>
    </source>
</evidence>
<evidence type="ECO:0000256" key="3">
    <source>
        <dbReference type="SAM" id="SignalP"/>
    </source>
</evidence>
<feature type="compositionally biased region" description="Basic and acidic residues" evidence="2">
    <location>
        <begin position="182"/>
        <end position="207"/>
    </location>
</feature>
<proteinExistence type="predicted"/>
<protein>
    <submittedName>
        <fullName evidence="4">Uncharacterized protein</fullName>
    </submittedName>
</protein>
<evidence type="ECO:0000313" key="4">
    <source>
        <dbReference type="EMBL" id="ETO20256.1"/>
    </source>
</evidence>
<dbReference type="AlphaFoldDB" id="X6N2D2"/>
<reference evidence="4 5" key="1">
    <citation type="journal article" date="2013" name="Curr. Biol.">
        <title>The Genome of the Foraminiferan Reticulomyxa filosa.</title>
        <authorList>
            <person name="Glockner G."/>
            <person name="Hulsmann N."/>
            <person name="Schleicher M."/>
            <person name="Noegel A.A."/>
            <person name="Eichinger L."/>
            <person name="Gallinger C."/>
            <person name="Pawlowski J."/>
            <person name="Sierra R."/>
            <person name="Euteneuer U."/>
            <person name="Pillet L."/>
            <person name="Moustafa A."/>
            <person name="Platzer M."/>
            <person name="Groth M."/>
            <person name="Szafranski K."/>
            <person name="Schliwa M."/>
        </authorList>
    </citation>
    <scope>NUCLEOTIDE SEQUENCE [LARGE SCALE GENOMIC DNA]</scope>
</reference>
<keyword evidence="5" id="KW-1185">Reference proteome</keyword>
<dbReference type="EMBL" id="ASPP01012798">
    <property type="protein sequence ID" value="ETO20256.1"/>
    <property type="molecule type" value="Genomic_DNA"/>
</dbReference>
<feature type="coiled-coil region" evidence="1">
    <location>
        <begin position="28"/>
        <end position="58"/>
    </location>
</feature>
<keyword evidence="1" id="KW-0175">Coiled coil</keyword>
<feature type="signal peptide" evidence="3">
    <location>
        <begin position="1"/>
        <end position="21"/>
    </location>
</feature>
<evidence type="ECO:0000256" key="2">
    <source>
        <dbReference type="SAM" id="MobiDB-lite"/>
    </source>
</evidence>
<organism evidence="4 5">
    <name type="scientific">Reticulomyxa filosa</name>
    <dbReference type="NCBI Taxonomy" id="46433"/>
    <lineage>
        <taxon>Eukaryota</taxon>
        <taxon>Sar</taxon>
        <taxon>Rhizaria</taxon>
        <taxon>Retaria</taxon>
        <taxon>Foraminifera</taxon>
        <taxon>Monothalamids</taxon>
        <taxon>Reticulomyxidae</taxon>
        <taxon>Reticulomyxa</taxon>
    </lineage>
</organism>
<feature type="region of interest" description="Disordered" evidence="2">
    <location>
        <begin position="176"/>
        <end position="207"/>
    </location>
</feature>
<keyword evidence="3" id="KW-0732">Signal</keyword>
<sequence>MPFWLSFFLVCSVLTWQHFEGKKMDDKKDSTSSLAEQLKEKVSQLKRLEQTLQEYQLKCTCGIARDTSIVSEDRLSRRSEHNHKKSQTSTNMSDFIGPDAVSLGKKSEGHTRNKSVGGGQALYIRTTLRKKKENDIQKKKKKGGDTYVVLYVTLKKREWHRCGAIPFEAAVATGAKQLNLGDNEKQEEERSSGKGQERRAKGQRDEQ</sequence>
<feature type="chain" id="PRO_5004976085" evidence="3">
    <location>
        <begin position="22"/>
        <end position="207"/>
    </location>
</feature>
<accession>X6N2D2</accession>
<dbReference type="Proteomes" id="UP000023152">
    <property type="component" value="Unassembled WGS sequence"/>
</dbReference>
<comment type="caution">
    <text evidence="4">The sequence shown here is derived from an EMBL/GenBank/DDBJ whole genome shotgun (WGS) entry which is preliminary data.</text>
</comment>
<name>X6N2D2_RETFI</name>